<gene>
    <name evidence="4" type="ORF">AVDCRST_MAG56-6444</name>
</gene>
<organism evidence="4">
    <name type="scientific">uncultured Cytophagales bacterium</name>
    <dbReference type="NCBI Taxonomy" id="158755"/>
    <lineage>
        <taxon>Bacteria</taxon>
        <taxon>Pseudomonadati</taxon>
        <taxon>Bacteroidota</taxon>
        <taxon>Sphingobacteriia</taxon>
        <taxon>Sphingobacteriales</taxon>
        <taxon>environmental samples</taxon>
    </lineage>
</organism>
<dbReference type="EMBL" id="CADCTQ010000479">
    <property type="protein sequence ID" value="CAA9305159.1"/>
    <property type="molecule type" value="Genomic_DNA"/>
</dbReference>
<keyword evidence="2" id="KW-0472">Membrane</keyword>
<dbReference type="Gene3D" id="2.60.120.1360">
    <property type="match status" value="1"/>
</dbReference>
<dbReference type="InterPro" id="IPR036514">
    <property type="entry name" value="SGNH_hydro_sf"/>
</dbReference>
<dbReference type="Gene3D" id="3.40.50.1110">
    <property type="entry name" value="SGNH hydrolase"/>
    <property type="match status" value="1"/>
</dbReference>
<dbReference type="AlphaFoldDB" id="A0A6J4KGM1"/>
<protein>
    <recommendedName>
        <fullName evidence="3">SGNH hydrolase-type esterase domain-containing protein</fullName>
    </recommendedName>
</protein>
<dbReference type="InterPro" id="IPR013830">
    <property type="entry name" value="SGNH_hydro"/>
</dbReference>
<evidence type="ECO:0000256" key="2">
    <source>
        <dbReference type="SAM" id="Phobius"/>
    </source>
</evidence>
<proteinExistence type="predicted"/>
<feature type="domain" description="SGNH hydrolase-type esterase" evidence="3">
    <location>
        <begin position="327"/>
        <end position="493"/>
    </location>
</feature>
<dbReference type="SUPFAM" id="SSF52266">
    <property type="entry name" value="SGNH hydrolase"/>
    <property type="match status" value="1"/>
</dbReference>
<dbReference type="Pfam" id="PF13472">
    <property type="entry name" value="Lipase_GDSL_2"/>
    <property type="match status" value="1"/>
</dbReference>
<keyword evidence="2" id="KW-1133">Transmembrane helix</keyword>
<feature type="region of interest" description="Disordered" evidence="1">
    <location>
        <begin position="80"/>
        <end position="99"/>
    </location>
</feature>
<evidence type="ECO:0000256" key="1">
    <source>
        <dbReference type="SAM" id="MobiDB-lite"/>
    </source>
</evidence>
<feature type="transmembrane region" description="Helical" evidence="2">
    <location>
        <begin position="7"/>
        <end position="25"/>
    </location>
</feature>
<reference evidence="4" key="1">
    <citation type="submission" date="2020-02" db="EMBL/GenBank/DDBJ databases">
        <authorList>
            <person name="Meier V. D."/>
        </authorList>
    </citation>
    <scope>NUCLEOTIDE SEQUENCE</scope>
    <source>
        <strain evidence="4">AVDCRST_MAG56</strain>
    </source>
</reference>
<evidence type="ECO:0000259" key="3">
    <source>
        <dbReference type="Pfam" id="PF13472"/>
    </source>
</evidence>
<evidence type="ECO:0000313" key="4">
    <source>
        <dbReference type="EMBL" id="CAA9305159.1"/>
    </source>
</evidence>
<accession>A0A6J4KGM1</accession>
<sequence length="512" mass="57605">MVKPVRALMLLVYTALFLAAALYLLPPELKLTSDLSLKSFTIRSLFEKQQTHYADISDIKTKFAPPEQDTVFVSTANGNATRKTPAVPKPGAQGVRQPVSRPLSADTLPQRYLIQYGEADTALFALFRSLSALSYEPKLIRVLHYGDSQLEGDRITSSLRQKLQDRFGGCGVGLVPLYDPVSARNSILIKSEYPWQKTFVYGNGYRRANPNLYGVMGSYYTYSFEAQPGGDSLAAGDSTARKKWQRVAVDVYRNRRSVGRERQVERLKILYRNARKPFELSIRTKQDTLDRLTIPRDTAAVCNMYEYDLPPGEPFERVQVSFASSASPAFFGLALDCREGVAVDNIAFRGSSGIDFTRMNRQVLACQLAALNVKCIILQYGVNVVPYQAQNYKHYEHQFYNQLKMLRELAPGVSILVVGVSDMSRKEGELYVSYPNIEKIRDAQRRAAFRAGCAFWDLYEAMGGKNSMPSWVFATPALANKDFTHFTPKGAQLVSEMLYKAIVSEYEKFNSL</sequence>
<name>A0A6J4KGM1_9SPHI</name>
<dbReference type="GO" id="GO:0016788">
    <property type="term" value="F:hydrolase activity, acting on ester bonds"/>
    <property type="evidence" value="ECO:0007669"/>
    <property type="project" value="UniProtKB-ARBA"/>
</dbReference>
<keyword evidence="2" id="KW-0812">Transmembrane</keyword>